<keyword evidence="2" id="KW-0175">Coiled coil</keyword>
<keyword evidence="5" id="KW-1185">Reference proteome</keyword>
<comment type="caution">
    <text evidence="4">The sequence shown here is derived from an EMBL/GenBank/DDBJ whole genome shotgun (WGS) entry which is preliminary data.</text>
</comment>
<dbReference type="EMBL" id="LSRX01000282">
    <property type="protein sequence ID" value="OLQ01758.1"/>
    <property type="molecule type" value="Genomic_DNA"/>
</dbReference>
<dbReference type="PANTHER" id="PTHR13049">
    <property type="entry name" value="DUF814-RELATED"/>
    <property type="match status" value="1"/>
</dbReference>
<dbReference type="Pfam" id="PF05670">
    <property type="entry name" value="NFACT-R_1"/>
    <property type="match status" value="1"/>
</dbReference>
<evidence type="ECO:0000313" key="4">
    <source>
        <dbReference type="EMBL" id="OLQ01758.1"/>
    </source>
</evidence>
<accession>A0A1Q9E2V8</accession>
<reference evidence="4 5" key="1">
    <citation type="submission" date="2016-02" db="EMBL/GenBank/DDBJ databases">
        <title>Genome analysis of coral dinoflagellate symbionts highlights evolutionary adaptations to a symbiotic lifestyle.</title>
        <authorList>
            <person name="Aranda M."/>
            <person name="Li Y."/>
            <person name="Liew Y.J."/>
            <person name="Baumgarten S."/>
            <person name="Simakov O."/>
            <person name="Wilson M."/>
            <person name="Piel J."/>
            <person name="Ashoor H."/>
            <person name="Bougouffa S."/>
            <person name="Bajic V.B."/>
            <person name="Ryu T."/>
            <person name="Ravasi T."/>
            <person name="Bayer T."/>
            <person name="Micklem G."/>
            <person name="Kim H."/>
            <person name="Bhak J."/>
            <person name="Lajeunesse T.C."/>
            <person name="Voolstra C.R."/>
        </authorList>
    </citation>
    <scope>NUCLEOTIDE SEQUENCE [LARGE SCALE GENOMIC DNA]</scope>
    <source>
        <strain evidence="4 5">CCMP2467</strain>
    </source>
</reference>
<evidence type="ECO:0000256" key="1">
    <source>
        <dbReference type="ARBA" id="ARBA00008998"/>
    </source>
</evidence>
<gene>
    <name evidence="4" type="primary">ccdc25</name>
    <name evidence="4" type="ORF">AK812_SmicGene15465</name>
</gene>
<dbReference type="OrthoDB" id="200398at2759"/>
<name>A0A1Q9E2V8_SYMMI</name>
<feature type="coiled-coil region" evidence="2">
    <location>
        <begin position="278"/>
        <end position="332"/>
    </location>
</feature>
<evidence type="ECO:0000313" key="5">
    <source>
        <dbReference type="Proteomes" id="UP000186817"/>
    </source>
</evidence>
<organism evidence="4 5">
    <name type="scientific">Symbiodinium microadriaticum</name>
    <name type="common">Dinoflagellate</name>
    <name type="synonym">Zooxanthella microadriatica</name>
    <dbReference type="NCBI Taxonomy" id="2951"/>
    <lineage>
        <taxon>Eukaryota</taxon>
        <taxon>Sar</taxon>
        <taxon>Alveolata</taxon>
        <taxon>Dinophyceae</taxon>
        <taxon>Suessiales</taxon>
        <taxon>Symbiodiniaceae</taxon>
        <taxon>Symbiodinium</taxon>
    </lineage>
</organism>
<proteinExistence type="inferred from homology"/>
<dbReference type="PANTHER" id="PTHR13049:SF2">
    <property type="entry name" value="COILED-COIL DOMAIN-CONTAINING PROTEIN 25"/>
    <property type="match status" value="1"/>
</dbReference>
<sequence length="476" mass="53476">MAAPLQRPTGPQICSPAARYLQGTKDWKLLCGTFEFQREHEGAQSDGFDAVFISKVATNGMFVGSYSLCTPAAWHLPIQWLPSMAPTNRAQMKQRHLNWAIACDKERAVQLGELPSDVLVRGKALAAIGRPNSYMVFFFTCSDPRYVVYMGKDKYENEELLKYGFPEDIWFHVDKLSSAHVYLRLPPGSLDLSGANKAEAKQRLLDAIASVPEEIMMEMAQLTKENSIEGCKAAQCDIVYTPFLNLKKEDRMEVGQVGFKEESFRTLIKHVAKDKDIVKRLEKTRVEKTVDLAKEKEEHDNEEKARRRKVIEERKKAEKEETKRHLEEKELKSYAALQHLEKSSNVGVSKTGSIEECREIEDDFMPITREVPQMDMTKLARAEYFPIGGRNVVNNNSRSAMVSMGTGSWAGSGGLRSTYRQSIGAPMGPLMLNLARGGVPSQVALLKDTEAFYSLPESAPRLQAYARTLSAPSLRL</sequence>
<dbReference type="InterPro" id="IPR008532">
    <property type="entry name" value="NFACT_RNA-bd"/>
</dbReference>
<dbReference type="InterPro" id="IPR039730">
    <property type="entry name" value="Jlp2/Ccd25"/>
</dbReference>
<dbReference type="AlphaFoldDB" id="A0A1Q9E2V8"/>
<comment type="similarity">
    <text evidence="1">Belongs to the CCDC25 family.</text>
</comment>
<evidence type="ECO:0000256" key="2">
    <source>
        <dbReference type="SAM" id="Coils"/>
    </source>
</evidence>
<evidence type="ECO:0000259" key="3">
    <source>
        <dbReference type="Pfam" id="PF05670"/>
    </source>
</evidence>
<dbReference type="Proteomes" id="UP000186817">
    <property type="component" value="Unassembled WGS sequence"/>
</dbReference>
<protein>
    <submittedName>
        <fullName evidence="4">Coiled-coil domain-containing protein 25-like</fullName>
    </submittedName>
</protein>
<feature type="domain" description="NFACT RNA-binding" evidence="3">
    <location>
        <begin position="135"/>
        <end position="260"/>
    </location>
</feature>